<dbReference type="InterPro" id="IPR035965">
    <property type="entry name" value="PAS-like_dom_sf"/>
</dbReference>
<protein>
    <submittedName>
        <fullName evidence="3">RNA-binding protein with PAS domain</fullName>
    </submittedName>
</protein>
<dbReference type="Gene3D" id="3.30.450.20">
    <property type="entry name" value="PAS domain"/>
    <property type="match status" value="1"/>
</dbReference>
<dbReference type="Proteomes" id="UP000254978">
    <property type="component" value="Unassembled WGS sequence"/>
</dbReference>
<feature type="domain" description="PAS fold-3" evidence="2">
    <location>
        <begin position="32"/>
        <end position="108"/>
    </location>
</feature>
<dbReference type="SUPFAM" id="SSF55785">
    <property type="entry name" value="PYP-like sensor domain (PAS domain)"/>
    <property type="match status" value="1"/>
</dbReference>
<dbReference type="AlphaFoldDB" id="A0A378T8A3"/>
<dbReference type="EMBL" id="UGQT01000001">
    <property type="protein sequence ID" value="STZ56999.1"/>
    <property type="molecule type" value="Genomic_DNA"/>
</dbReference>
<gene>
    <name evidence="3" type="ORF">NCTC10821_00492</name>
</gene>
<organism evidence="3 4">
    <name type="scientific">Mycolicibacterium tokaiense</name>
    <dbReference type="NCBI Taxonomy" id="39695"/>
    <lineage>
        <taxon>Bacteria</taxon>
        <taxon>Bacillati</taxon>
        <taxon>Actinomycetota</taxon>
        <taxon>Actinomycetes</taxon>
        <taxon>Mycobacteriales</taxon>
        <taxon>Mycobacteriaceae</taxon>
        <taxon>Mycolicibacterium</taxon>
    </lineage>
</organism>
<evidence type="ECO:0000259" key="2">
    <source>
        <dbReference type="Pfam" id="PF08447"/>
    </source>
</evidence>
<evidence type="ECO:0000313" key="3">
    <source>
        <dbReference type="EMBL" id="STZ56999.1"/>
    </source>
</evidence>
<dbReference type="Pfam" id="PF08447">
    <property type="entry name" value="PAS_3"/>
    <property type="match status" value="1"/>
</dbReference>
<feature type="region of interest" description="Disordered" evidence="1">
    <location>
        <begin position="109"/>
        <end position="135"/>
    </location>
</feature>
<sequence length="135" mass="14334">MVKAAEQPSTAADTPVTPRVGAFRYLTADQRWEWSEAVAAMHGYLPGQVQPTTELVLAHLHPEDAPTVAELVARMAGASGPFSSRHRIIAAPQAANTWCWWSETASPAATARRSAPAASTWTSPTPTTAAASGRR</sequence>
<dbReference type="InterPro" id="IPR013655">
    <property type="entry name" value="PAS_fold_3"/>
</dbReference>
<evidence type="ECO:0000256" key="1">
    <source>
        <dbReference type="SAM" id="MobiDB-lite"/>
    </source>
</evidence>
<proteinExistence type="predicted"/>
<evidence type="ECO:0000313" key="4">
    <source>
        <dbReference type="Proteomes" id="UP000254978"/>
    </source>
</evidence>
<keyword evidence="4" id="KW-1185">Reference proteome</keyword>
<name>A0A378T8A3_9MYCO</name>
<reference evidence="3 4" key="1">
    <citation type="submission" date="2018-06" db="EMBL/GenBank/DDBJ databases">
        <authorList>
            <consortium name="Pathogen Informatics"/>
            <person name="Doyle S."/>
        </authorList>
    </citation>
    <scope>NUCLEOTIDE SEQUENCE [LARGE SCALE GENOMIC DNA]</scope>
    <source>
        <strain evidence="3 4">NCTC10821</strain>
    </source>
</reference>
<accession>A0A378T8A3</accession>
<dbReference type="RefSeq" id="WP_308213282.1">
    <property type="nucleotide sequence ID" value="NZ_AP022600.1"/>
</dbReference>